<keyword evidence="3" id="KW-1185">Reference proteome</keyword>
<sequence>MKKSFLLIILSLSFVTSSFAQNYWRTSEIVKDYERTKTCVNEVEAFYKFWQKREEVIAQCARDSESVYIFKKMEKCIERRNAVTKLLESESTTYQECAKRI</sequence>
<dbReference type="RefSeq" id="WP_115315626.1">
    <property type="nucleotide sequence ID" value="NZ_LWIF01000001.1"/>
</dbReference>
<dbReference type="AlphaFoldDB" id="A0A379CBN2"/>
<gene>
    <name evidence="2" type="ORF">NCTC12872_01110</name>
</gene>
<accession>A0A379CBN2</accession>
<protein>
    <submittedName>
        <fullName evidence="2">Uncharacterized protein</fullName>
    </submittedName>
</protein>
<proteinExistence type="predicted"/>
<reference evidence="2 3" key="1">
    <citation type="submission" date="2018-06" db="EMBL/GenBank/DDBJ databases">
        <authorList>
            <consortium name="Pathogen Informatics"/>
            <person name="Doyle S."/>
        </authorList>
    </citation>
    <scope>NUCLEOTIDE SEQUENCE [LARGE SCALE GENOMIC DNA]</scope>
    <source>
        <strain evidence="2 3">NCTC12872</strain>
    </source>
</reference>
<organism evidence="2 3">
    <name type="scientific">Phocoenobacter uteri</name>
    <dbReference type="NCBI Taxonomy" id="146806"/>
    <lineage>
        <taxon>Bacteria</taxon>
        <taxon>Pseudomonadati</taxon>
        <taxon>Pseudomonadota</taxon>
        <taxon>Gammaproteobacteria</taxon>
        <taxon>Pasteurellales</taxon>
        <taxon>Pasteurellaceae</taxon>
        <taxon>Phocoenobacter</taxon>
    </lineage>
</organism>
<dbReference type="EMBL" id="UGTA01000001">
    <property type="protein sequence ID" value="SUB59135.1"/>
    <property type="molecule type" value="Genomic_DNA"/>
</dbReference>
<feature type="chain" id="PRO_5016738733" evidence="1">
    <location>
        <begin position="21"/>
        <end position="101"/>
    </location>
</feature>
<dbReference type="Proteomes" id="UP000255417">
    <property type="component" value="Unassembled WGS sequence"/>
</dbReference>
<name>A0A379CBN2_9PAST</name>
<evidence type="ECO:0000313" key="2">
    <source>
        <dbReference type="EMBL" id="SUB59135.1"/>
    </source>
</evidence>
<evidence type="ECO:0000313" key="3">
    <source>
        <dbReference type="Proteomes" id="UP000255417"/>
    </source>
</evidence>
<feature type="signal peptide" evidence="1">
    <location>
        <begin position="1"/>
        <end position="20"/>
    </location>
</feature>
<keyword evidence="1" id="KW-0732">Signal</keyword>
<evidence type="ECO:0000256" key="1">
    <source>
        <dbReference type="SAM" id="SignalP"/>
    </source>
</evidence>